<dbReference type="PANTHER" id="PTHR33281:SF21">
    <property type="entry name" value="MEMBRANE PROTEIN"/>
    <property type="match status" value="1"/>
</dbReference>
<dbReference type="GeneID" id="30191473"/>
<keyword evidence="5" id="KW-0406">Ion transport</keyword>
<keyword evidence="2" id="KW-0813">Transport</keyword>
<evidence type="ECO:0000256" key="5">
    <source>
        <dbReference type="ARBA" id="ARBA00023065"/>
    </source>
</evidence>
<evidence type="ECO:0000256" key="1">
    <source>
        <dbReference type="ARBA" id="ARBA00004141"/>
    </source>
</evidence>
<evidence type="ECO:0008006" key="10">
    <source>
        <dbReference type="Google" id="ProtNLM"/>
    </source>
</evidence>
<gene>
    <name evidence="8" type="ORF">L198_02260</name>
</gene>
<evidence type="ECO:0000256" key="7">
    <source>
        <dbReference type="SAM" id="MobiDB-lite"/>
    </source>
</evidence>
<reference evidence="8 9" key="1">
    <citation type="submission" date="2016-06" db="EMBL/GenBank/DDBJ databases">
        <title>Evolution of pathogenesis and genome organization in the Tremellales.</title>
        <authorList>
            <person name="Cuomo C."/>
            <person name="Litvintseva A."/>
            <person name="Heitman J."/>
            <person name="Chen Y."/>
            <person name="Sun S."/>
            <person name="Springer D."/>
            <person name="Dromer F."/>
            <person name="Young S."/>
            <person name="Zeng Q."/>
            <person name="Chapman S."/>
            <person name="Gujja S."/>
            <person name="Saif S."/>
            <person name="Birren B."/>
        </authorList>
    </citation>
    <scope>NUCLEOTIDE SEQUENCE [LARGE SCALE GENOMIC DNA]</scope>
    <source>
        <strain evidence="8 9">CBS 7118</strain>
    </source>
</reference>
<evidence type="ECO:0000256" key="3">
    <source>
        <dbReference type="ARBA" id="ARBA00022692"/>
    </source>
</evidence>
<feature type="region of interest" description="Disordered" evidence="7">
    <location>
        <begin position="207"/>
        <end position="233"/>
    </location>
</feature>
<dbReference type="RefSeq" id="XP_019033464.1">
    <property type="nucleotide sequence ID" value="XM_019174412.1"/>
</dbReference>
<evidence type="ECO:0000256" key="2">
    <source>
        <dbReference type="ARBA" id="ARBA00022448"/>
    </source>
</evidence>
<feature type="compositionally biased region" description="Polar residues" evidence="7">
    <location>
        <begin position="139"/>
        <end position="149"/>
    </location>
</feature>
<keyword evidence="6" id="KW-0472">Membrane</keyword>
<dbReference type="PANTHER" id="PTHR33281">
    <property type="entry name" value="UPF0187 PROTEIN YNEE"/>
    <property type="match status" value="1"/>
</dbReference>
<keyword evidence="3" id="KW-0812">Transmembrane</keyword>
<dbReference type="InterPro" id="IPR044669">
    <property type="entry name" value="YneE/VCCN1/2-like"/>
</dbReference>
<proteinExistence type="predicted"/>
<feature type="compositionally biased region" description="Basic and acidic residues" evidence="7">
    <location>
        <begin position="129"/>
        <end position="138"/>
    </location>
</feature>
<evidence type="ECO:0000313" key="8">
    <source>
        <dbReference type="EMBL" id="ODO03413.1"/>
    </source>
</evidence>
<feature type="region of interest" description="Disordered" evidence="7">
    <location>
        <begin position="128"/>
        <end position="149"/>
    </location>
</feature>
<dbReference type="Proteomes" id="UP000094819">
    <property type="component" value="Unassembled WGS sequence"/>
</dbReference>
<dbReference type="AlphaFoldDB" id="A0A1E3JRF8"/>
<dbReference type="GO" id="GO:0005254">
    <property type="term" value="F:chloride channel activity"/>
    <property type="evidence" value="ECO:0007669"/>
    <property type="project" value="InterPro"/>
</dbReference>
<evidence type="ECO:0000313" key="9">
    <source>
        <dbReference type="Proteomes" id="UP000094819"/>
    </source>
</evidence>
<keyword evidence="9" id="KW-1185">Reference proteome</keyword>
<dbReference type="GO" id="GO:0016020">
    <property type="term" value="C:membrane"/>
    <property type="evidence" value="ECO:0007669"/>
    <property type="project" value="UniProtKB-SubCell"/>
</dbReference>
<dbReference type="Pfam" id="PF25539">
    <property type="entry name" value="Bestrophin_2"/>
    <property type="match status" value="2"/>
</dbReference>
<evidence type="ECO:0000256" key="4">
    <source>
        <dbReference type="ARBA" id="ARBA00022989"/>
    </source>
</evidence>
<name>A0A1E3JRF8_9TREE</name>
<keyword evidence="4" id="KW-1133">Transmembrane helix</keyword>
<sequence length="487" mass="53972">MPRRRVSVSYSALEESRPPLLETRWGLMTYTLSRVPPRKLAALLTYAWLIFQLSDRQWITPEVWGKAGGSIVGVLSMVTGLLLSYRFSTAIGKWDEGKKVWSEVRTTIRDGIRVLSISGGEDVSLGVDVSEKDRRDDPSSGNNDDNCTLVNSRTDELSGLFVGFAFALQHHLHGTRPLPQAPLCDLLPPSYLSSLKRTDARVRFAEAHAGPSGTLRRKPTGLPGSEESEGDDWEIGNLKENAEEAMSKFAEAITQSNEVDSHRSQELQQQLKQLNIPESSPAIDNGTVPTLTADKQPAKSNLHSPYPPNLSLTLLKIMDAYVEGLGGLPEERGGWNVPKRERGFALIKSLNNHLGKAERLSSNPPPLPLTLHLSHLLTIYLAAIPCSLLCVVKGWPLVFITFIAGWCLLGLEALISEVSGVFGSSENHHPLLIFTQEILNESLDISPSFLRYYRSRVAARVGDDVREVLELDRRGRRSADEWLPSFR</sequence>
<dbReference type="EMBL" id="AWGH01000005">
    <property type="protein sequence ID" value="ODO03413.1"/>
    <property type="molecule type" value="Genomic_DNA"/>
</dbReference>
<feature type="region of interest" description="Disordered" evidence="7">
    <location>
        <begin position="276"/>
        <end position="303"/>
    </location>
</feature>
<evidence type="ECO:0000256" key="6">
    <source>
        <dbReference type="ARBA" id="ARBA00023136"/>
    </source>
</evidence>
<dbReference type="OrthoDB" id="1368at2759"/>
<accession>A0A1E3JRF8</accession>
<organism evidence="8 9">
    <name type="scientific">Cryptococcus wingfieldii CBS 7118</name>
    <dbReference type="NCBI Taxonomy" id="1295528"/>
    <lineage>
        <taxon>Eukaryota</taxon>
        <taxon>Fungi</taxon>
        <taxon>Dikarya</taxon>
        <taxon>Basidiomycota</taxon>
        <taxon>Agaricomycotina</taxon>
        <taxon>Tremellomycetes</taxon>
        <taxon>Tremellales</taxon>
        <taxon>Cryptococcaceae</taxon>
        <taxon>Cryptococcus</taxon>
    </lineage>
</organism>
<protein>
    <recommendedName>
        <fullName evidence="10">Bestrophin</fullName>
    </recommendedName>
</protein>
<comment type="subcellular location">
    <subcellularLocation>
        <location evidence="1">Membrane</location>
        <topology evidence="1">Multi-pass membrane protein</topology>
    </subcellularLocation>
</comment>
<comment type="caution">
    <text evidence="8">The sequence shown here is derived from an EMBL/GenBank/DDBJ whole genome shotgun (WGS) entry which is preliminary data.</text>
</comment>